<feature type="chain" id="PRO_5004107822" description="Polymerase/histidinol phosphatase N-terminal domain-containing protein" evidence="1">
    <location>
        <begin position="25"/>
        <end position="442"/>
    </location>
</feature>
<dbReference type="InterPro" id="IPR052018">
    <property type="entry name" value="PHP_domain"/>
</dbReference>
<dbReference type="Gene3D" id="3.20.20.140">
    <property type="entry name" value="Metal-dependent hydrolases"/>
    <property type="match status" value="1"/>
</dbReference>
<evidence type="ECO:0000256" key="1">
    <source>
        <dbReference type="SAM" id="SignalP"/>
    </source>
</evidence>
<dbReference type="AlphaFoldDB" id="N1MGH8"/>
<evidence type="ECO:0000313" key="3">
    <source>
        <dbReference type="Proteomes" id="UP000013201"/>
    </source>
</evidence>
<dbReference type="GO" id="GO:0004534">
    <property type="term" value="F:5'-3' RNA exonuclease activity"/>
    <property type="evidence" value="ECO:0007669"/>
    <property type="project" value="TreeGrafter"/>
</dbReference>
<accession>N1MGH8</accession>
<keyword evidence="1" id="KW-0732">Signal</keyword>
<keyword evidence="3" id="KW-1185">Reference proteome</keyword>
<proteinExistence type="predicted"/>
<evidence type="ECO:0008006" key="4">
    <source>
        <dbReference type="Google" id="ProtNLM"/>
    </source>
</evidence>
<dbReference type="OrthoDB" id="9804333at2"/>
<dbReference type="InterPro" id="IPR016195">
    <property type="entry name" value="Pol/histidinol_Pase-like"/>
</dbReference>
<sequence>MTKRKYINTMISSFAMLVSSMLVASEASAEFVAQSDDRPPSPSRLIFPDTQEGYHVLAGDLHLHTVFSDGSAWPTLRLAEAAHDGLKFVSFTEHDIITPKIRDTGTNKNRSYEIGRAFIDSGMLGLKGMRLSLGAEITRGIGHFNCHFLKDANALNPAKIHYSTFKQTGTQHQVDWNRTGPVEKDLEARFREAKRQGGICQWNHPTFPSSIPGDAVVTPFLERMFKEGLLSGIEVAQSDFIHPAAMDVALKYNLYIAATTDAHLGTTMEQEAAGMDHRVTTLFLTRGDDESAFKDALEKRRTVGLFRDTFFGTKENVGAVINSVLKMSFTKYSPSEMLIGNMGEMEIKNSGPIDIELEILQPGFRLLNYPRFVKVAHGSKITLKALQIDGPNFKGIKVRVINSLVTSHDQLEFFLQAQPFDLNAITGKGTLGGIPADLDGWM</sequence>
<dbReference type="PANTHER" id="PTHR42924">
    <property type="entry name" value="EXONUCLEASE"/>
    <property type="match status" value="1"/>
</dbReference>
<dbReference type="GO" id="GO:0035312">
    <property type="term" value="F:5'-3' DNA exonuclease activity"/>
    <property type="evidence" value="ECO:0007669"/>
    <property type="project" value="TreeGrafter"/>
</dbReference>
<comment type="caution">
    <text evidence="2">The sequence shown here is derived from an EMBL/GenBank/DDBJ whole genome shotgun (WGS) entry which is preliminary data.</text>
</comment>
<gene>
    <name evidence="2" type="ORF">EBBID32_2040</name>
</gene>
<dbReference type="SUPFAM" id="SSF89550">
    <property type="entry name" value="PHP domain-like"/>
    <property type="match status" value="1"/>
</dbReference>
<dbReference type="EMBL" id="CAVK010000011">
    <property type="protein sequence ID" value="CCW15874.1"/>
    <property type="molecule type" value="Genomic_DNA"/>
</dbReference>
<feature type="signal peptide" evidence="1">
    <location>
        <begin position="1"/>
        <end position="24"/>
    </location>
</feature>
<dbReference type="RefSeq" id="WP_006949123.1">
    <property type="nucleotide sequence ID" value="NZ_CAVK010000011.1"/>
</dbReference>
<protein>
    <recommendedName>
        <fullName evidence="4">Polymerase/histidinol phosphatase N-terminal domain-containing protein</fullName>
    </recommendedName>
</protein>
<organism evidence="2 3">
    <name type="scientific">Sphingobium indicum BiD32</name>
    <dbReference type="NCBI Taxonomy" id="1301087"/>
    <lineage>
        <taxon>Bacteria</taxon>
        <taxon>Pseudomonadati</taxon>
        <taxon>Pseudomonadota</taxon>
        <taxon>Alphaproteobacteria</taxon>
        <taxon>Sphingomonadales</taxon>
        <taxon>Sphingomonadaceae</taxon>
        <taxon>Sphingobium</taxon>
    </lineage>
</organism>
<evidence type="ECO:0000313" key="2">
    <source>
        <dbReference type="EMBL" id="CCW15874.1"/>
    </source>
</evidence>
<reference evidence="3" key="2">
    <citation type="submission" date="2013-04" db="EMBL/GenBank/DDBJ databases">
        <title>Bisphenol A degrading Sphingobium sp. strain BiD32.</title>
        <authorList>
            <person name="Nielsen J.L."/>
            <person name="Zhou N.A."/>
            <person name="Kjeldal H."/>
        </authorList>
    </citation>
    <scope>NUCLEOTIDE SEQUENCE [LARGE SCALE GENOMIC DNA]</scope>
    <source>
        <strain evidence="3">BiD32</strain>
    </source>
</reference>
<dbReference type="PANTHER" id="PTHR42924:SF3">
    <property type="entry name" value="POLYMERASE_HISTIDINOL PHOSPHATASE N-TERMINAL DOMAIN-CONTAINING PROTEIN"/>
    <property type="match status" value="1"/>
</dbReference>
<name>N1MGH8_9SPHN</name>
<dbReference type="Proteomes" id="UP000013201">
    <property type="component" value="Unassembled WGS sequence"/>
</dbReference>
<reference evidence="2 3" key="1">
    <citation type="submission" date="2013-03" db="EMBL/GenBank/DDBJ databases">
        <authorList>
            <person name="Le V."/>
        </authorList>
    </citation>
    <scope>NUCLEOTIDE SEQUENCE [LARGE SCALE GENOMIC DNA]</scope>
    <source>
        <strain evidence="2 3">BiD32</strain>
    </source>
</reference>